<dbReference type="InterPro" id="IPR028081">
    <property type="entry name" value="Leu-bd"/>
</dbReference>
<feature type="chain" id="PRO_5005200265" evidence="3">
    <location>
        <begin position="31"/>
        <end position="408"/>
    </location>
</feature>
<accession>A0A0H2LT28</accession>
<dbReference type="Proteomes" id="UP000035170">
    <property type="component" value="Unassembled WGS sequence"/>
</dbReference>
<dbReference type="RefSeq" id="WP_053063373.1">
    <property type="nucleotide sequence ID" value="NZ_JZWI01000043.1"/>
</dbReference>
<dbReference type="InterPro" id="IPR028082">
    <property type="entry name" value="Peripla_BP_I"/>
</dbReference>
<proteinExistence type="inferred from homology"/>
<gene>
    <name evidence="5" type="ORF">VPARA_60260</name>
</gene>
<comment type="similarity">
    <text evidence="1">Belongs to the leucine-binding protein family.</text>
</comment>
<evidence type="ECO:0000256" key="1">
    <source>
        <dbReference type="ARBA" id="ARBA00010062"/>
    </source>
</evidence>
<evidence type="ECO:0000313" key="5">
    <source>
        <dbReference type="EMBL" id="KLN52856.1"/>
    </source>
</evidence>
<dbReference type="InterPro" id="IPR051010">
    <property type="entry name" value="BCAA_transport"/>
</dbReference>
<dbReference type="PANTHER" id="PTHR30483:SF6">
    <property type="entry name" value="PERIPLASMIC BINDING PROTEIN OF ABC TRANSPORTER FOR NATURAL AMINO ACIDS"/>
    <property type="match status" value="1"/>
</dbReference>
<comment type="caution">
    <text evidence="5">The sequence shown here is derived from an EMBL/GenBank/DDBJ whole genome shotgun (WGS) entry which is preliminary data.</text>
</comment>
<dbReference type="PATRIC" id="fig|34073.19.peg.6187"/>
<dbReference type="EMBL" id="JZWI01000043">
    <property type="protein sequence ID" value="KLN52856.1"/>
    <property type="molecule type" value="Genomic_DNA"/>
</dbReference>
<feature type="signal peptide" evidence="3">
    <location>
        <begin position="1"/>
        <end position="30"/>
    </location>
</feature>
<organism evidence="5 6">
    <name type="scientific">Variovorax paradoxus</name>
    <dbReference type="NCBI Taxonomy" id="34073"/>
    <lineage>
        <taxon>Bacteria</taxon>
        <taxon>Pseudomonadati</taxon>
        <taxon>Pseudomonadota</taxon>
        <taxon>Betaproteobacteria</taxon>
        <taxon>Burkholderiales</taxon>
        <taxon>Comamonadaceae</taxon>
        <taxon>Variovorax</taxon>
    </lineage>
</organism>
<dbReference type="PANTHER" id="PTHR30483">
    <property type="entry name" value="LEUCINE-SPECIFIC-BINDING PROTEIN"/>
    <property type="match status" value="1"/>
</dbReference>
<dbReference type="SUPFAM" id="SSF53822">
    <property type="entry name" value="Periplasmic binding protein-like I"/>
    <property type="match status" value="1"/>
</dbReference>
<evidence type="ECO:0000313" key="6">
    <source>
        <dbReference type="Proteomes" id="UP000035170"/>
    </source>
</evidence>
<name>A0A0H2LT28_VARPD</name>
<keyword evidence="2 3" id="KW-0732">Signal</keyword>
<keyword evidence="5" id="KW-0675">Receptor</keyword>
<evidence type="ECO:0000256" key="2">
    <source>
        <dbReference type="ARBA" id="ARBA00022729"/>
    </source>
</evidence>
<keyword evidence="6" id="KW-1185">Reference proteome</keyword>
<dbReference type="Pfam" id="PF13458">
    <property type="entry name" value="Peripla_BP_6"/>
    <property type="match status" value="1"/>
</dbReference>
<dbReference type="AlphaFoldDB" id="A0A0H2LT28"/>
<evidence type="ECO:0000259" key="4">
    <source>
        <dbReference type="Pfam" id="PF13458"/>
    </source>
</evidence>
<protein>
    <submittedName>
        <fullName evidence="5">Receptor family ligand binding region</fullName>
    </submittedName>
</protein>
<feature type="domain" description="Leucine-binding protein" evidence="4">
    <location>
        <begin position="37"/>
        <end position="371"/>
    </location>
</feature>
<dbReference type="CDD" id="cd06327">
    <property type="entry name" value="PBP1_SBP-like"/>
    <property type="match status" value="1"/>
</dbReference>
<evidence type="ECO:0000256" key="3">
    <source>
        <dbReference type="SAM" id="SignalP"/>
    </source>
</evidence>
<dbReference type="Gene3D" id="3.40.50.2300">
    <property type="match status" value="2"/>
</dbReference>
<sequence>MSSKALKFFAAGLAALTAIASVVASGPASAQVSGDVVKIGILNDQSGLYSDLAGVGSVEAARLAIEEFGGQVLGKKIELVWADHQNKADIGAGIARAWFDKDGVDAIADFSNSSVGFAVQALANERKKITLITAASSDFTGKACTPLSTQWVYNSYSNGYGLARLMTQRGLDSVYLLTVDYAFGHAFANDVRKAVTDNGGKVVGELRFPLNSSDLSSYLLQGQASKAKLIVAASAGSDMTSIVKQATEFGITPKQALAAPSVFLTDVHSMGLQAAQGLQFLTAFYWDRTAASRAWSEKFFARRKAMPTMTQAGVYSAVRHYLKAIEAAKTDDAAAVANKMRELPIKDMNIENGRVREDGQVMHDMYLVEVKKPAESKRAWDYYKVVAAVPAEQAFQPLGASACPLVKK</sequence>
<reference evidence="5 6" key="1">
    <citation type="submission" date="2015-03" db="EMBL/GenBank/DDBJ databases">
        <title>Genome sequence of Variovorax paradoxus TBEA6.</title>
        <authorList>
            <person name="Poehlein A."/>
            <person name="Schuldes J."/>
            <person name="Wuebbeler J.H."/>
            <person name="Hiessl S."/>
            <person name="Steinbuechel A."/>
            <person name="Daniel R."/>
        </authorList>
    </citation>
    <scope>NUCLEOTIDE SEQUENCE [LARGE SCALE GENOMIC DNA]</scope>
    <source>
        <strain evidence="5 6">TBEA6</strain>
    </source>
</reference>